<organism evidence="1 2">
    <name type="scientific">Pedobacter flavus</name>
    <dbReference type="NCBI Taxonomy" id="3113906"/>
    <lineage>
        <taxon>Bacteria</taxon>
        <taxon>Pseudomonadati</taxon>
        <taxon>Bacteroidota</taxon>
        <taxon>Sphingobacteriia</taxon>
        <taxon>Sphingobacteriales</taxon>
        <taxon>Sphingobacteriaceae</taxon>
        <taxon>Pedobacter</taxon>
    </lineage>
</organism>
<dbReference type="Gene3D" id="2.40.30.100">
    <property type="entry name" value="AF2212/PG0164-like"/>
    <property type="match status" value="1"/>
</dbReference>
<comment type="caution">
    <text evidence="1">The sequence shown here is derived from an EMBL/GenBank/DDBJ whole genome shotgun (WGS) entry which is preliminary data.</text>
</comment>
<protein>
    <submittedName>
        <fullName evidence="1">YdeI/OmpD-associated family protein</fullName>
    </submittedName>
</protein>
<dbReference type="RefSeq" id="WP_330146203.1">
    <property type="nucleotide sequence ID" value="NZ_JAZDQU010000002.1"/>
</dbReference>
<proteinExistence type="predicted"/>
<dbReference type="Pfam" id="PF08922">
    <property type="entry name" value="DUF1905"/>
    <property type="match status" value="1"/>
</dbReference>
<dbReference type="EMBL" id="JAZDQU010000002">
    <property type="protein sequence ID" value="MEE1885303.1"/>
    <property type="molecule type" value="Genomic_DNA"/>
</dbReference>
<reference evidence="1 2" key="1">
    <citation type="submission" date="2024-01" db="EMBL/GenBank/DDBJ databases">
        <title>Pedobacter sp. nov., isolated from oil-contaminated soil.</title>
        <authorList>
            <person name="Le N.T.T."/>
        </authorList>
    </citation>
    <scope>NUCLEOTIDE SEQUENCE [LARGE SCALE GENOMIC DNA]</scope>
    <source>
        <strain evidence="1 2">VNH31</strain>
    </source>
</reference>
<dbReference type="Proteomes" id="UP001337681">
    <property type="component" value="Unassembled WGS sequence"/>
</dbReference>
<gene>
    <name evidence="1" type="ORF">VRU49_07705</name>
</gene>
<accession>A0ABU7H254</accession>
<name>A0ABU7H254_9SPHI</name>
<keyword evidence="2" id="KW-1185">Reference proteome</keyword>
<sequence>MVKLESVIERFDEKGDKTGWRYILIPQSTAQKIKPNFKKSFRVKGYLDNVPIKGMATVPIGEGDFILALKQSLRKQLSKNEGDPIIALLEEDKDFKIEAPDDLLICLQEEQYLWENFEKLAPSHQGYFIKYITDSKTFETRFKRISMVVNAMDKQWDYGKMIRESRGNKF</sequence>
<evidence type="ECO:0000313" key="2">
    <source>
        <dbReference type="Proteomes" id="UP001337681"/>
    </source>
</evidence>
<dbReference type="InterPro" id="IPR015018">
    <property type="entry name" value="DUF1905"/>
</dbReference>
<dbReference type="InterPro" id="IPR037079">
    <property type="entry name" value="AF2212/PG0164-like_sf"/>
</dbReference>
<evidence type="ECO:0000313" key="1">
    <source>
        <dbReference type="EMBL" id="MEE1885303.1"/>
    </source>
</evidence>
<dbReference type="SUPFAM" id="SSF141694">
    <property type="entry name" value="AF2212/PG0164-like"/>
    <property type="match status" value="1"/>
</dbReference>
<dbReference type="Pfam" id="PF13376">
    <property type="entry name" value="OmdA"/>
    <property type="match status" value="1"/>
</dbReference>